<dbReference type="PANTHER" id="PTHR42961:SF2">
    <property type="entry name" value="IRON-SULFUR PROTEIN NUBPL"/>
    <property type="match status" value="1"/>
</dbReference>
<dbReference type="Proteomes" id="UP001295684">
    <property type="component" value="Unassembled WGS sequence"/>
</dbReference>
<dbReference type="GO" id="GO:0016226">
    <property type="term" value="P:iron-sulfur cluster assembly"/>
    <property type="evidence" value="ECO:0007669"/>
    <property type="project" value="InterPro"/>
</dbReference>
<dbReference type="InterPro" id="IPR019591">
    <property type="entry name" value="Mrp/NBP35_ATP-bd"/>
</dbReference>
<dbReference type="Pfam" id="PF06155">
    <property type="entry name" value="GBBH-like_N"/>
    <property type="match status" value="1"/>
</dbReference>
<dbReference type="InterPro" id="IPR010376">
    <property type="entry name" value="GBBH-like_N"/>
</dbReference>
<evidence type="ECO:0000313" key="8">
    <source>
        <dbReference type="EMBL" id="CAI2366105.1"/>
    </source>
</evidence>
<dbReference type="SUPFAM" id="SSF52540">
    <property type="entry name" value="P-loop containing nucleoside triphosphate hydrolases"/>
    <property type="match status" value="1"/>
</dbReference>
<dbReference type="GO" id="GO:0005524">
    <property type="term" value="F:ATP binding"/>
    <property type="evidence" value="ECO:0007669"/>
    <property type="project" value="UniProtKB-KW"/>
</dbReference>
<dbReference type="PROSITE" id="PS01215">
    <property type="entry name" value="MRP"/>
    <property type="match status" value="1"/>
</dbReference>
<dbReference type="InterPro" id="IPR044304">
    <property type="entry name" value="NUBPL-like"/>
</dbReference>
<dbReference type="InterPro" id="IPR033756">
    <property type="entry name" value="YlxH/NBP35"/>
</dbReference>
<dbReference type="InterPro" id="IPR027417">
    <property type="entry name" value="P-loop_NTPase"/>
</dbReference>
<keyword evidence="1" id="KW-0479">Metal-binding</keyword>
<evidence type="ECO:0000256" key="5">
    <source>
        <dbReference type="ARBA" id="ARBA00023014"/>
    </source>
</evidence>
<dbReference type="FunFam" id="3.40.50.300:FF:001119">
    <property type="entry name" value="Iron-sulfur cluster carrier protein"/>
    <property type="match status" value="1"/>
</dbReference>
<accession>A0AAD1UIM6</accession>
<evidence type="ECO:0000256" key="1">
    <source>
        <dbReference type="ARBA" id="ARBA00022723"/>
    </source>
</evidence>
<keyword evidence="9" id="KW-1185">Reference proteome</keyword>
<evidence type="ECO:0000256" key="3">
    <source>
        <dbReference type="ARBA" id="ARBA00022840"/>
    </source>
</evidence>
<evidence type="ECO:0000256" key="4">
    <source>
        <dbReference type="ARBA" id="ARBA00023004"/>
    </source>
</evidence>
<comment type="caution">
    <text evidence="8">The sequence shown here is derived from an EMBL/GenBank/DDBJ whole genome shotgun (WGS) entry which is preliminary data.</text>
</comment>
<dbReference type="InterPro" id="IPR038492">
    <property type="entry name" value="GBBH-like_N_sf"/>
</dbReference>
<evidence type="ECO:0000259" key="7">
    <source>
        <dbReference type="Pfam" id="PF06155"/>
    </source>
</evidence>
<evidence type="ECO:0000256" key="6">
    <source>
        <dbReference type="ARBA" id="ARBA00024036"/>
    </source>
</evidence>
<keyword evidence="3" id="KW-0067">ATP-binding</keyword>
<protein>
    <recommendedName>
        <fullName evidence="7">Gamma-butyrobetaine hydroxylase-like N-terminal domain-containing protein</fullName>
    </recommendedName>
</protein>
<dbReference type="CDD" id="cd02037">
    <property type="entry name" value="Mrp_NBP35"/>
    <property type="match status" value="1"/>
</dbReference>
<dbReference type="EMBL" id="CAMPGE010007180">
    <property type="protein sequence ID" value="CAI2366105.1"/>
    <property type="molecule type" value="Genomic_DNA"/>
</dbReference>
<proteinExistence type="inferred from homology"/>
<reference evidence="8" key="1">
    <citation type="submission" date="2023-07" db="EMBL/GenBank/DDBJ databases">
        <authorList>
            <consortium name="AG Swart"/>
            <person name="Singh M."/>
            <person name="Singh A."/>
            <person name="Seah K."/>
            <person name="Emmerich C."/>
        </authorList>
    </citation>
    <scope>NUCLEOTIDE SEQUENCE</scope>
    <source>
        <strain evidence="8">DP1</strain>
    </source>
</reference>
<dbReference type="GO" id="GO:0140663">
    <property type="term" value="F:ATP-dependent FeS chaperone activity"/>
    <property type="evidence" value="ECO:0007669"/>
    <property type="project" value="InterPro"/>
</dbReference>
<gene>
    <name evidence="8" type="ORF">ECRASSUSDP1_LOCUS7376</name>
</gene>
<dbReference type="HAMAP" id="MF_02040">
    <property type="entry name" value="Mrp_NBP35"/>
    <property type="match status" value="1"/>
</dbReference>
<dbReference type="Gene3D" id="3.30.2020.30">
    <property type="match status" value="1"/>
</dbReference>
<dbReference type="Pfam" id="PF10609">
    <property type="entry name" value="ParA"/>
    <property type="match status" value="1"/>
</dbReference>
<keyword evidence="4" id="KW-0408">Iron</keyword>
<feature type="domain" description="Gamma-butyrobetaine hydroxylase-like N-terminal" evidence="7">
    <location>
        <begin position="389"/>
        <end position="460"/>
    </location>
</feature>
<name>A0AAD1UIM6_EUPCR</name>
<comment type="similarity">
    <text evidence="6">Belongs to the Mrp/NBP35 ATP-binding proteins family.</text>
</comment>
<dbReference type="InterPro" id="IPR000808">
    <property type="entry name" value="Mrp-like_CS"/>
</dbReference>
<keyword evidence="2" id="KW-0547">Nucleotide-binding</keyword>
<dbReference type="Gene3D" id="3.40.50.300">
    <property type="entry name" value="P-loop containing nucleotide triphosphate hydrolases"/>
    <property type="match status" value="1"/>
</dbReference>
<dbReference type="GO" id="GO:0051539">
    <property type="term" value="F:4 iron, 4 sulfur cluster binding"/>
    <property type="evidence" value="ECO:0007669"/>
    <property type="project" value="TreeGrafter"/>
</dbReference>
<sequence length="470" mass="51863">MYVCTVSWLSHREDLLLKQIFWQGSKLEVLHKLEALVERGNATKLDDLVKNVDIKEGGIVTVNLELTREYTKNKALIRNKLTELPWVKEVKVKMAPKATQAAQPEVEGLADVKHILAVSSCKGGVGKSTVATNLAFSISKLGKKVGIFDADVYGPSLPTLVNTQDYGLRADFDAPEKIIPHEYDGVKCMSYGFVSKGQRAIMRGPMVSGLVSQLIKNTNWGELDYLVLDMPPGTGDIAITLCQEISISAALIVTTPQKLAYVDVIKGLEMFDSLKVPTVGILENMSYFTCDGCSKKHRIFGSGYTDQIIQQFGIKNSFEIPILPELSRLSDDGAPAVLALPEGVELVRRYKHIAESVTEECEQLEDIKNTTPDVYYSVSEGVVRVDHLDSKKSKRIDPRELRLGCKCAACIDEMTGANMIIEANVPSDVYPTNMIKKGNYAVAVVWSDGHNSSIYPYSRLLSSDFTDVTK</sequence>
<dbReference type="PANTHER" id="PTHR42961">
    <property type="entry name" value="IRON-SULFUR PROTEIN NUBPL"/>
    <property type="match status" value="1"/>
</dbReference>
<dbReference type="GO" id="GO:0046872">
    <property type="term" value="F:metal ion binding"/>
    <property type="evidence" value="ECO:0007669"/>
    <property type="project" value="UniProtKB-KW"/>
</dbReference>
<keyword evidence="5" id="KW-0411">Iron-sulfur</keyword>
<organism evidence="8 9">
    <name type="scientific">Euplotes crassus</name>
    <dbReference type="NCBI Taxonomy" id="5936"/>
    <lineage>
        <taxon>Eukaryota</taxon>
        <taxon>Sar</taxon>
        <taxon>Alveolata</taxon>
        <taxon>Ciliophora</taxon>
        <taxon>Intramacronucleata</taxon>
        <taxon>Spirotrichea</taxon>
        <taxon>Hypotrichia</taxon>
        <taxon>Euplotida</taxon>
        <taxon>Euplotidae</taxon>
        <taxon>Moneuplotes</taxon>
    </lineage>
</organism>
<dbReference type="AlphaFoldDB" id="A0AAD1UIM6"/>
<evidence type="ECO:0000256" key="2">
    <source>
        <dbReference type="ARBA" id="ARBA00022741"/>
    </source>
</evidence>
<evidence type="ECO:0000313" key="9">
    <source>
        <dbReference type="Proteomes" id="UP001295684"/>
    </source>
</evidence>